<dbReference type="PRINTS" id="PR00625">
    <property type="entry name" value="JDOMAIN"/>
</dbReference>
<evidence type="ECO:0000259" key="3">
    <source>
        <dbReference type="PROSITE" id="PS50076"/>
    </source>
</evidence>
<reference evidence="4 5" key="1">
    <citation type="journal article" date="2016" name="Mol. Biol. Evol.">
        <title>Comparative Genomics of Early-Diverging Mushroom-Forming Fungi Provides Insights into the Origins of Lignocellulose Decay Capabilities.</title>
        <authorList>
            <person name="Nagy L.G."/>
            <person name="Riley R."/>
            <person name="Tritt A."/>
            <person name="Adam C."/>
            <person name="Daum C."/>
            <person name="Floudas D."/>
            <person name="Sun H."/>
            <person name="Yadav J.S."/>
            <person name="Pangilinan J."/>
            <person name="Larsson K.H."/>
            <person name="Matsuura K."/>
            <person name="Barry K."/>
            <person name="Labutti K."/>
            <person name="Kuo R."/>
            <person name="Ohm R.A."/>
            <person name="Bhattacharya S.S."/>
            <person name="Shirouzu T."/>
            <person name="Yoshinaga Y."/>
            <person name="Martin F.M."/>
            <person name="Grigoriev I.V."/>
            <person name="Hibbett D.S."/>
        </authorList>
    </citation>
    <scope>NUCLEOTIDE SEQUENCE [LARGE SCALE GENOMIC DNA]</scope>
    <source>
        <strain evidence="4 5">L-15889</strain>
    </source>
</reference>
<dbReference type="CDD" id="cd06257">
    <property type="entry name" value="DnaJ"/>
    <property type="match status" value="1"/>
</dbReference>
<dbReference type="InterPro" id="IPR001623">
    <property type="entry name" value="DnaJ_domain"/>
</dbReference>
<dbReference type="Gene3D" id="1.10.287.110">
    <property type="entry name" value="DnaJ domain"/>
    <property type="match status" value="1"/>
</dbReference>
<dbReference type="EMBL" id="KV429078">
    <property type="protein sequence ID" value="KZT67261.1"/>
    <property type="molecule type" value="Genomic_DNA"/>
</dbReference>
<dbReference type="InterPro" id="IPR053025">
    <property type="entry name" value="Mito_ATP_Synthase-Asso"/>
</dbReference>
<dbReference type="InterPro" id="IPR036869">
    <property type="entry name" value="J_dom_sf"/>
</dbReference>
<feature type="domain" description="J" evidence="3">
    <location>
        <begin position="74"/>
        <end position="138"/>
    </location>
</feature>
<dbReference type="PROSITE" id="PS50076">
    <property type="entry name" value="DNAJ_2"/>
    <property type="match status" value="1"/>
</dbReference>
<evidence type="ECO:0000256" key="2">
    <source>
        <dbReference type="SAM" id="Phobius"/>
    </source>
</evidence>
<gene>
    <name evidence="4" type="ORF">DAEQUDRAFT_729296</name>
</gene>
<evidence type="ECO:0000256" key="1">
    <source>
        <dbReference type="SAM" id="MobiDB-lite"/>
    </source>
</evidence>
<evidence type="ECO:0000313" key="5">
    <source>
        <dbReference type="Proteomes" id="UP000076727"/>
    </source>
</evidence>
<dbReference type="STRING" id="1314783.A0A165NQZ3"/>
<dbReference type="Pfam" id="PF00226">
    <property type="entry name" value="DnaJ"/>
    <property type="match status" value="1"/>
</dbReference>
<keyword evidence="5" id="KW-1185">Reference proteome</keyword>
<dbReference type="SMART" id="SM00271">
    <property type="entry name" value="DnaJ"/>
    <property type="match status" value="1"/>
</dbReference>
<dbReference type="PANTHER" id="PTHR44873">
    <property type="entry name" value="DNAJ HOMOLOG SUBFAMILY C MEMBER 30, MITOCHONDRIAL"/>
    <property type="match status" value="1"/>
</dbReference>
<dbReference type="PANTHER" id="PTHR44873:SF1">
    <property type="entry name" value="DNAJ HOMOLOG SUBFAMILY C MEMBER 30, MITOCHONDRIAL"/>
    <property type="match status" value="1"/>
</dbReference>
<dbReference type="OrthoDB" id="445556at2759"/>
<name>A0A165NQZ3_9APHY</name>
<evidence type="ECO:0000313" key="4">
    <source>
        <dbReference type="EMBL" id="KZT67261.1"/>
    </source>
</evidence>
<feature type="region of interest" description="Disordered" evidence="1">
    <location>
        <begin position="175"/>
        <end position="234"/>
    </location>
</feature>
<proteinExistence type="predicted"/>
<dbReference type="SUPFAM" id="SSF46565">
    <property type="entry name" value="Chaperone J-domain"/>
    <property type="match status" value="1"/>
</dbReference>
<keyword evidence="2" id="KW-0472">Membrane</keyword>
<sequence length="268" mass="29516">MTFAPNQHAISIILQHSARHSTASSSTPSRVRRGRSCLASSYDRDLLAGSSTSPWPSIRRPFGTTACRRAEAQGHYDALQVPSNASKAQIKSNYYRLSKQYHPDVNKDPGAREKFHALSEAYGVLGDDRKRRAYDRSVSQAGSGTSRMYPHGADSPYSHWSYDTRRRRGATYAWEHHHPHRPPPGPGAYTRPPPGRHYDRPQGADPFTSPHVRRATGHNRAAGAEARAEAKAREENMAHSESALWRIVQVVGIVLVVATVGGGFSAST</sequence>
<keyword evidence="2" id="KW-1133">Transmembrane helix</keyword>
<keyword evidence="2" id="KW-0812">Transmembrane</keyword>
<feature type="transmembrane region" description="Helical" evidence="2">
    <location>
        <begin position="243"/>
        <end position="264"/>
    </location>
</feature>
<organism evidence="4 5">
    <name type="scientific">Daedalea quercina L-15889</name>
    <dbReference type="NCBI Taxonomy" id="1314783"/>
    <lineage>
        <taxon>Eukaryota</taxon>
        <taxon>Fungi</taxon>
        <taxon>Dikarya</taxon>
        <taxon>Basidiomycota</taxon>
        <taxon>Agaricomycotina</taxon>
        <taxon>Agaricomycetes</taxon>
        <taxon>Polyporales</taxon>
        <taxon>Fomitopsis</taxon>
    </lineage>
</organism>
<feature type="compositionally biased region" description="Pro residues" evidence="1">
    <location>
        <begin position="182"/>
        <end position="195"/>
    </location>
</feature>
<dbReference type="Proteomes" id="UP000076727">
    <property type="component" value="Unassembled WGS sequence"/>
</dbReference>
<dbReference type="AlphaFoldDB" id="A0A165NQZ3"/>
<protein>
    <submittedName>
        <fullName evidence="4">DnaJ-domain-containing protein</fullName>
    </submittedName>
</protein>
<accession>A0A165NQZ3</accession>